<dbReference type="AlphaFoldDB" id="A0A955EB33"/>
<keyword evidence="1" id="KW-0812">Transmembrane</keyword>
<keyword evidence="1" id="KW-0472">Membrane</keyword>
<dbReference type="Pfam" id="PF11258">
    <property type="entry name" value="DUF3048"/>
    <property type="match status" value="1"/>
</dbReference>
<proteinExistence type="predicted"/>
<comment type="caution">
    <text evidence="4">The sequence shown here is derived from an EMBL/GenBank/DDBJ whole genome shotgun (WGS) entry which is preliminary data.</text>
</comment>
<dbReference type="Pfam" id="PF17479">
    <property type="entry name" value="DUF3048_C"/>
    <property type="match status" value="1"/>
</dbReference>
<evidence type="ECO:0000313" key="4">
    <source>
        <dbReference type="EMBL" id="MCA9308196.1"/>
    </source>
</evidence>
<gene>
    <name evidence="4" type="ORF">KC980_01675</name>
</gene>
<dbReference type="Proteomes" id="UP000740557">
    <property type="component" value="Unassembled WGS sequence"/>
</dbReference>
<feature type="domain" description="DUF3048" evidence="3">
    <location>
        <begin position="274"/>
        <end position="387"/>
    </location>
</feature>
<dbReference type="InterPro" id="IPR021416">
    <property type="entry name" value="DUF3048_N"/>
</dbReference>
<name>A0A955EB33_UNCKA</name>
<feature type="domain" description="DUF3048" evidence="2">
    <location>
        <begin position="96"/>
        <end position="223"/>
    </location>
</feature>
<dbReference type="InterPro" id="IPR023158">
    <property type="entry name" value="YerB-like_sf"/>
</dbReference>
<keyword evidence="1" id="KW-1133">Transmembrane helix</keyword>
<protein>
    <submittedName>
        <fullName evidence="4">DUF3048 domain-containing protein</fullName>
    </submittedName>
</protein>
<evidence type="ECO:0000313" key="5">
    <source>
        <dbReference type="Proteomes" id="UP000740557"/>
    </source>
</evidence>
<sequence length="400" mass="45039">MNEINNLKPTESSINSHEFTSPVITTSPKKKLFVWGGITLVILALSVAAYFFIINSSISIDSSVKDVVNNVGKPADPRTIMNPITGIMYTPEQASSWIDIRPLSVMINNFIDARPQSGISKADIVYEIVAEGGITRFLAFYLSETPEKIGPIRSSRHYYLTYVKELGDAMYMHIGYSPQALEAIDTLKIRSLGRGNAPFYRDNPRNVASEHTAYANGNTLREHGYGLGWEGKRDFEPWKFKDDSPVDISNPQIDTCSITKAFCKPLTIDFWYEGDYTAFFKYNPSTNSYLRFTGYDLNGDPVTHVDELTNTQVEVKNVIVQFADEEAILGDDKNRLDYTLIGSGSGIVFMDGSAFNVTWLKEDLDSRTRYYDENGEEVMFNRGKIWVSIVPSRNTAQVVY</sequence>
<evidence type="ECO:0000259" key="2">
    <source>
        <dbReference type="Pfam" id="PF11258"/>
    </source>
</evidence>
<dbReference type="Gene3D" id="3.50.90.10">
    <property type="entry name" value="YerB-like"/>
    <property type="match status" value="1"/>
</dbReference>
<dbReference type="SUPFAM" id="SSF159774">
    <property type="entry name" value="YerB-like"/>
    <property type="match status" value="1"/>
</dbReference>
<evidence type="ECO:0000256" key="1">
    <source>
        <dbReference type="SAM" id="Phobius"/>
    </source>
</evidence>
<evidence type="ECO:0000259" key="3">
    <source>
        <dbReference type="Pfam" id="PF17479"/>
    </source>
</evidence>
<feature type="transmembrane region" description="Helical" evidence="1">
    <location>
        <begin position="32"/>
        <end position="53"/>
    </location>
</feature>
<dbReference type="EMBL" id="JAGQNX010000048">
    <property type="protein sequence ID" value="MCA9308196.1"/>
    <property type="molecule type" value="Genomic_DNA"/>
</dbReference>
<accession>A0A955EB33</accession>
<reference evidence="4" key="2">
    <citation type="journal article" date="2021" name="Microbiome">
        <title>Successional dynamics and alternative stable states in a saline activated sludge microbial community over 9 years.</title>
        <authorList>
            <person name="Wang Y."/>
            <person name="Ye J."/>
            <person name="Ju F."/>
            <person name="Liu L."/>
            <person name="Boyd J.A."/>
            <person name="Deng Y."/>
            <person name="Parks D.H."/>
            <person name="Jiang X."/>
            <person name="Yin X."/>
            <person name="Woodcroft B.J."/>
            <person name="Tyson G.W."/>
            <person name="Hugenholtz P."/>
            <person name="Polz M.F."/>
            <person name="Zhang T."/>
        </authorList>
    </citation>
    <scope>NUCLEOTIDE SEQUENCE</scope>
    <source>
        <strain evidence="4">HKST-UBA79</strain>
    </source>
</reference>
<organism evidence="4 5">
    <name type="scientific">candidate division WWE3 bacterium</name>
    <dbReference type="NCBI Taxonomy" id="2053526"/>
    <lineage>
        <taxon>Bacteria</taxon>
        <taxon>Katanobacteria</taxon>
    </lineage>
</organism>
<dbReference type="InterPro" id="IPR035328">
    <property type="entry name" value="DUF3048_C"/>
</dbReference>
<reference evidence="4" key="1">
    <citation type="submission" date="2020-04" db="EMBL/GenBank/DDBJ databases">
        <authorList>
            <person name="Zhang T."/>
        </authorList>
    </citation>
    <scope>NUCLEOTIDE SEQUENCE</scope>
    <source>
        <strain evidence="4">HKST-UBA79</strain>
    </source>
</reference>